<evidence type="ECO:0000313" key="2">
    <source>
        <dbReference type="EMBL" id="ROT47743.1"/>
    </source>
</evidence>
<comment type="caution">
    <text evidence="2">The sequence shown here is derived from an EMBL/GenBank/DDBJ whole genome shotgun (WGS) entry which is preliminary data.</text>
</comment>
<dbReference type="RefSeq" id="WP_123662290.1">
    <property type="nucleotide sequence ID" value="NZ_RARA01000015.1"/>
</dbReference>
<protein>
    <submittedName>
        <fullName evidence="2">DUF4277 domain-containing protein</fullName>
    </submittedName>
</protein>
<name>A0A3N2QD53_9BACT</name>
<dbReference type="EMBL" id="RARA01000015">
    <property type="protein sequence ID" value="ROT47743.1"/>
    <property type="molecule type" value="Genomic_DNA"/>
</dbReference>
<keyword evidence="3" id="KW-1185">Reference proteome</keyword>
<dbReference type="InterPro" id="IPR025457">
    <property type="entry name" value="DUF4277"/>
</dbReference>
<dbReference type="AlphaFoldDB" id="A0A3N2QD53"/>
<gene>
    <name evidence="2" type="ORF">EDM02_00800</name>
</gene>
<sequence length="140" mass="15694">MQIHTSNILGSKVLDHLGLVAATIDQLGIAHAIDKRLPLTKGSKTTHSQRVIAMILNGLGFIDHRLYLFPKFIENKPISKLFGNQVKADDFNDDALGRCLDAIHDYGETKFFSEIALTIALQLFICSYIYANTSIEYIRQ</sequence>
<evidence type="ECO:0000313" key="3">
    <source>
        <dbReference type="Proteomes" id="UP000270927"/>
    </source>
</evidence>
<organism evidence="2 3">
    <name type="scientific">Candidatus Cardinium hertigii</name>
    <dbReference type="NCBI Taxonomy" id="247481"/>
    <lineage>
        <taxon>Bacteria</taxon>
        <taxon>Pseudomonadati</taxon>
        <taxon>Bacteroidota</taxon>
        <taxon>Cytophagia</taxon>
        <taxon>Cytophagales</taxon>
        <taxon>Amoebophilaceae</taxon>
        <taxon>Candidatus Cardinium</taxon>
    </lineage>
</organism>
<dbReference type="Pfam" id="PF14104">
    <property type="entry name" value="DUF4277"/>
    <property type="match status" value="1"/>
</dbReference>
<feature type="domain" description="DUF4277" evidence="1">
    <location>
        <begin position="11"/>
        <end position="117"/>
    </location>
</feature>
<dbReference type="PANTHER" id="PTHR34614:SF2">
    <property type="entry name" value="TRANSPOSASE IS4-LIKE DOMAIN-CONTAINING PROTEIN"/>
    <property type="match status" value="1"/>
</dbReference>
<dbReference type="OrthoDB" id="975613at2"/>
<dbReference type="Proteomes" id="UP000270927">
    <property type="component" value="Unassembled WGS sequence"/>
</dbReference>
<reference evidence="2 3" key="1">
    <citation type="submission" date="2018-09" db="EMBL/GenBank/DDBJ databases">
        <title>Comparative Genomics of Wolbachia-Cardinium Dual Endosymbiosis in a Plant-Parasitic Nematode.</title>
        <authorList>
            <person name="Brown A.M.V."/>
            <person name="Wasala S.K."/>
            <person name="Howe D.K."/>
            <person name="Peetz A.B."/>
            <person name="Zasada I.A."/>
            <person name="Denver D.R."/>
        </authorList>
    </citation>
    <scope>NUCLEOTIDE SEQUENCE [LARGE SCALE GENOMIC DNA]</scope>
    <source>
        <strain evidence="2 3">Pp_1</strain>
    </source>
</reference>
<evidence type="ECO:0000259" key="1">
    <source>
        <dbReference type="Pfam" id="PF14104"/>
    </source>
</evidence>
<accession>A0A3N2QD53</accession>
<dbReference type="PANTHER" id="PTHR34614">
    <property type="match status" value="1"/>
</dbReference>
<proteinExistence type="predicted"/>